<proteinExistence type="predicted"/>
<protein>
    <submittedName>
        <fullName evidence="2">Poly-beta-1,6 N-acetyl-D-glucosamine export porin PgaA</fullName>
    </submittedName>
</protein>
<dbReference type="InterPro" id="IPR023870">
    <property type="entry name" value="PGA_export_porin_PgaA"/>
</dbReference>
<keyword evidence="3" id="KW-1185">Reference proteome</keyword>
<dbReference type="Gene3D" id="1.25.40.10">
    <property type="entry name" value="Tetratricopeptide repeat domain"/>
    <property type="match status" value="2"/>
</dbReference>
<dbReference type="InterPro" id="IPR049003">
    <property type="entry name" value="PgaA_barrel"/>
</dbReference>
<dbReference type="Pfam" id="PF21197">
    <property type="entry name" value="PgaA_barrel"/>
    <property type="match status" value="1"/>
</dbReference>
<evidence type="ECO:0000259" key="1">
    <source>
        <dbReference type="Pfam" id="PF21197"/>
    </source>
</evidence>
<accession>A0A4P8YFY4</accession>
<dbReference type="GO" id="GO:1901515">
    <property type="term" value="F:poly-beta-1,6-N-acetyl-D-glucosamine transmembrane transporter activity"/>
    <property type="evidence" value="ECO:0007669"/>
    <property type="project" value="InterPro"/>
</dbReference>
<evidence type="ECO:0000313" key="3">
    <source>
        <dbReference type="Proteomes" id="UP000302163"/>
    </source>
</evidence>
<gene>
    <name evidence="2" type="primary">pgaA</name>
    <name evidence="2" type="ORF">FEM41_01480</name>
</gene>
<dbReference type="SUPFAM" id="SSF48452">
    <property type="entry name" value="TPR-like"/>
    <property type="match status" value="1"/>
</dbReference>
<dbReference type="Proteomes" id="UP000302163">
    <property type="component" value="Chromosome"/>
</dbReference>
<reference evidence="2 3" key="1">
    <citation type="submission" date="2019-05" db="EMBL/GenBank/DDBJ databases">
        <title>Complete genome sequence of Izhakiella calystegiae KSNA2, an endophyte isolated from beach morning glory (Calystegia soldanella).</title>
        <authorList>
            <person name="Jiang L."/>
            <person name="Jeong J.C."/>
            <person name="Kim C.Y."/>
            <person name="Kim D.H."/>
            <person name="Kim S.W."/>
            <person name="Lee j."/>
        </authorList>
    </citation>
    <scope>NUCLEOTIDE SEQUENCE [LARGE SCALE GENOMIC DNA]</scope>
    <source>
        <strain evidence="2 3">KSNA2</strain>
    </source>
</reference>
<evidence type="ECO:0000313" key="2">
    <source>
        <dbReference type="EMBL" id="QCT18404.1"/>
    </source>
</evidence>
<organism evidence="2 3">
    <name type="scientific">Jejubacter calystegiae</name>
    <dbReference type="NCBI Taxonomy" id="2579935"/>
    <lineage>
        <taxon>Bacteria</taxon>
        <taxon>Pseudomonadati</taxon>
        <taxon>Pseudomonadota</taxon>
        <taxon>Gammaproteobacteria</taxon>
        <taxon>Enterobacterales</taxon>
        <taxon>Enterobacteriaceae</taxon>
        <taxon>Jejubacter</taxon>
    </lineage>
</organism>
<dbReference type="NCBIfam" id="TIGR03939">
    <property type="entry name" value="PGA_TPR_OMP"/>
    <property type="match status" value="1"/>
</dbReference>
<dbReference type="OrthoDB" id="5405060at2"/>
<dbReference type="RefSeq" id="WP_138093751.1">
    <property type="nucleotide sequence ID" value="NZ_CP040428.1"/>
</dbReference>
<dbReference type="InterPro" id="IPR011990">
    <property type="entry name" value="TPR-like_helical_dom_sf"/>
</dbReference>
<dbReference type="EMBL" id="CP040428">
    <property type="protein sequence ID" value="QCT18404.1"/>
    <property type="molecule type" value="Genomic_DNA"/>
</dbReference>
<name>A0A4P8YFY4_9ENTR</name>
<dbReference type="KEGG" id="izh:FEM41_01480"/>
<sequence length="816" mass="92639">MDLLPGINKLFLYSRTKLSFSLTFILLFPLMVQGTESVYEERVLQARNGNYAALLDYLQHYQQQHPLSNEQVADWIQVASWAGHDDDVVRLWSLWQRKMALPARADAAAARSYRNLKRWAPSLALWDRARRLAPENDDYRIGWIKTLADARRDDQALREARRLVAAQPSAPHLQTLSYVYQRQGKSWDQLLNDTRAYSAAPGDQAVLNRLINALTLNRVSDPALRLSDKAALSPEQRRALELDAVAGLVRLADTPSRSEQTRFTLAQKALDRYDALFARWRHEPGADADIARARIDRLGALHAHGYYHDVISEYQSLSAQKTAIPPWALRWVVSAYLAEKKVDRALAIIRQHPELPPETEEEDQNEMLYALMDSGQYSSARHYIGRMTHNVPYTRYDFGSPTPQPNDPWLVGQSLWFQYLLMTHALPEAERLSRHMATTAPGNQGLRIDYASLLQARGLPRAAERELKAAESLEPSNIELERQQAYVAMDLQEWRQMDLLTDDVIARTPLDLASRQLARAREVHHMSELRINGTQGIHSDNPVSGSHDQNWEAAIYGPPMADNWRLFGGTRFAAGRFDEGKGFSRNVSGGVEWRPRNAWAELALSNNNFHGANKPGARVSAWYDVSDSWRLGGGLERISASTPLRALRNGVSANRAETWVRWYQNERREYRFGFAASDFSDHNRRQEYSLEGKERIWQAPTLTLDLIPGLSASANSHDDAAYYNPKRDLSATAALAADHVMYRRYDTVWSQQFMAGGGAGWQKSEDTGAIALLGYGQRIQWNNVVDAGVMLNWDKRPYDGKRESNLSVAFDANLRF</sequence>
<feature type="domain" description="PgaA membrane beta barrel" evidence="1">
    <location>
        <begin position="523"/>
        <end position="816"/>
    </location>
</feature>
<dbReference type="NCBIfam" id="NF007468">
    <property type="entry name" value="PRK10049.1"/>
    <property type="match status" value="1"/>
</dbReference>
<dbReference type="AlphaFoldDB" id="A0A4P8YFY4"/>